<accession>A0A1S6QH29</accession>
<dbReference type="EMBL" id="CP018906">
    <property type="protein sequence ID" value="AQW20926.1"/>
    <property type="molecule type" value="Genomic_DNA"/>
</dbReference>
<evidence type="ECO:0000313" key="5">
    <source>
        <dbReference type="EMBL" id="AQW20926.1"/>
    </source>
</evidence>
<dbReference type="PANTHER" id="PTHR43309:SF5">
    <property type="entry name" value="5-OXOPROLINASE SUBUNIT C"/>
    <property type="match status" value="1"/>
</dbReference>
<dbReference type="GO" id="GO:0016787">
    <property type="term" value="F:hydrolase activity"/>
    <property type="evidence" value="ECO:0007669"/>
    <property type="project" value="UniProtKB-KW"/>
</dbReference>
<protein>
    <recommendedName>
        <fullName evidence="4">Carboxyltransferase domain-containing protein</fullName>
    </recommendedName>
</protein>
<evidence type="ECO:0000259" key="4">
    <source>
        <dbReference type="SMART" id="SM00797"/>
    </source>
</evidence>
<dbReference type="GO" id="GO:0005524">
    <property type="term" value="F:ATP binding"/>
    <property type="evidence" value="ECO:0007669"/>
    <property type="project" value="UniProtKB-KW"/>
</dbReference>
<sequence>MDNLTFLDAGFQTTVQDSGRLNYQIEGFPQSGYMDFLSAETSNILLGNERNTAVFEFAFSGPTIKFNCPTFFTITGAEYQPKLNGQQINTYQVYQANINDVLTIGACHQGRFGYLAILGGISVPKLMNSYSTTTRIGIGGFHGRKLESGDNVMIHSSETLVGYYHRKTASTLNTDAEKTIRFVKGPQWNMFSDTDRRALLSTTFTLTNQSDRMGYRLSGKKIGSNLSSLLSEGTVRGEIQIPNDGQPIVLMVDRQTTGGYPVIAAVSSADIPLLVQSQPGTKLRFKEISLSESTELIKKQSQQLNKLQNQITQSLFKPPYGINRIASHRISELFEEV</sequence>
<organism evidence="5 6">
    <name type="scientific">Lentilactobacillus curieae</name>
    <dbReference type="NCBI Taxonomy" id="1138822"/>
    <lineage>
        <taxon>Bacteria</taxon>
        <taxon>Bacillati</taxon>
        <taxon>Bacillota</taxon>
        <taxon>Bacilli</taxon>
        <taxon>Lactobacillales</taxon>
        <taxon>Lactobacillaceae</taxon>
        <taxon>Lentilactobacillus</taxon>
    </lineage>
</organism>
<evidence type="ECO:0000256" key="3">
    <source>
        <dbReference type="ARBA" id="ARBA00022840"/>
    </source>
</evidence>
<dbReference type="SMART" id="SM00797">
    <property type="entry name" value="AHS2"/>
    <property type="match status" value="1"/>
</dbReference>
<dbReference type="PANTHER" id="PTHR43309">
    <property type="entry name" value="5-OXOPROLINASE SUBUNIT C"/>
    <property type="match status" value="1"/>
</dbReference>
<dbReference type="RefSeq" id="WP_035166229.1">
    <property type="nucleotide sequence ID" value="NZ_CP018906.1"/>
</dbReference>
<dbReference type="AlphaFoldDB" id="A0A1S6QH29"/>
<name>A0A1S6QH29_9LACO</name>
<dbReference type="KEGG" id="lcu:PL11_002835"/>
<dbReference type="NCBIfam" id="TIGR00724">
    <property type="entry name" value="urea_amlyse_rel"/>
    <property type="match status" value="1"/>
</dbReference>
<feature type="domain" description="Carboxyltransferase" evidence="4">
    <location>
        <begin position="25"/>
        <end position="303"/>
    </location>
</feature>
<dbReference type="InterPro" id="IPR003778">
    <property type="entry name" value="CT_A_B"/>
</dbReference>
<dbReference type="InterPro" id="IPR029000">
    <property type="entry name" value="Cyclophilin-like_dom_sf"/>
</dbReference>
<evidence type="ECO:0000256" key="1">
    <source>
        <dbReference type="ARBA" id="ARBA00022741"/>
    </source>
</evidence>
<gene>
    <name evidence="5" type="ORF">PL11_002835</name>
</gene>
<dbReference type="Proteomes" id="UP000030361">
    <property type="component" value="Chromosome"/>
</dbReference>
<keyword evidence="1" id="KW-0547">Nucleotide-binding</keyword>
<dbReference type="Pfam" id="PF02626">
    <property type="entry name" value="CT_A_B"/>
    <property type="match status" value="1"/>
</dbReference>
<evidence type="ECO:0000256" key="2">
    <source>
        <dbReference type="ARBA" id="ARBA00022801"/>
    </source>
</evidence>
<dbReference type="eggNOG" id="COG1984">
    <property type="taxonomic scope" value="Bacteria"/>
</dbReference>
<keyword evidence="6" id="KW-1185">Reference proteome</keyword>
<dbReference type="OrthoDB" id="9782422at2"/>
<keyword evidence="2" id="KW-0378">Hydrolase</keyword>
<dbReference type="SUPFAM" id="SSF50891">
    <property type="entry name" value="Cyclophilin-like"/>
    <property type="match status" value="1"/>
</dbReference>
<dbReference type="Gene3D" id="2.40.100.10">
    <property type="entry name" value="Cyclophilin-like"/>
    <property type="match status" value="1"/>
</dbReference>
<keyword evidence="3" id="KW-0067">ATP-binding</keyword>
<reference evidence="5 6" key="1">
    <citation type="journal article" date="2015" name="Genome Announc.">
        <title>Genome Sequence of Lactobacillus curieae CCTCC M 2011381T, a Novel Producer of Gamma-aminobutyric Acid.</title>
        <authorList>
            <person name="Wang Y."/>
            <person name="Wang Y."/>
            <person name="Lang C."/>
            <person name="Wei D."/>
            <person name="Xu P."/>
            <person name="Xie J."/>
        </authorList>
    </citation>
    <scope>NUCLEOTIDE SEQUENCE [LARGE SCALE GENOMIC DNA]</scope>
    <source>
        <strain evidence="5 6">CCTCC M 2011381</strain>
    </source>
</reference>
<dbReference type="InterPro" id="IPR052708">
    <property type="entry name" value="PxpC"/>
</dbReference>
<evidence type="ECO:0000313" key="6">
    <source>
        <dbReference type="Proteomes" id="UP000030361"/>
    </source>
</evidence>
<proteinExistence type="predicted"/>